<evidence type="ECO:0000256" key="1">
    <source>
        <dbReference type="ARBA" id="ARBA00009108"/>
    </source>
</evidence>
<evidence type="ECO:0000313" key="4">
    <source>
        <dbReference type="EMBL" id="CAA9396019.1"/>
    </source>
</evidence>
<feature type="coiled-coil region" evidence="2">
    <location>
        <begin position="64"/>
        <end position="98"/>
    </location>
</feature>
<dbReference type="GO" id="GO:0005886">
    <property type="term" value="C:plasma membrane"/>
    <property type="evidence" value="ECO:0007669"/>
    <property type="project" value="TreeGrafter"/>
</dbReference>
<dbReference type="Pfam" id="PF05949">
    <property type="entry name" value="DUF881"/>
    <property type="match status" value="1"/>
</dbReference>
<reference evidence="4" key="1">
    <citation type="submission" date="2020-02" db="EMBL/GenBank/DDBJ databases">
        <authorList>
            <person name="Meier V. D."/>
        </authorList>
    </citation>
    <scope>NUCLEOTIDE SEQUENCE</scope>
    <source>
        <strain evidence="4">AVDCRST_MAG35</strain>
    </source>
</reference>
<sequence length="264" mass="27511">GPAPEPAPEPEPEALTGRQRLLAAMRPRATRAQLLSGLLCLLLGLALVTQLRERSQADLASLRQSELIALLDDTTERADRLQQEVRDLTGTRDQLLSSSDQSEAARELARERLDVLGVLAGTVPATGPGIELTITGGEDDAEVLLAAVQEMRDAGAEAIQLGDVRVVASTYFVDADVAGGGSAVEVDGTVLEAPYTFRAIGSAATLASAMEFPGGVIETAALNGGTAVVVEREVVEVTALREVQEPAYARPADPPTDPPTAASP</sequence>
<dbReference type="Gene3D" id="3.30.70.1880">
    <property type="entry name" value="Protein of unknown function DUF881"/>
    <property type="match status" value="1"/>
</dbReference>
<keyword evidence="2" id="KW-0175">Coiled coil</keyword>
<organism evidence="4">
    <name type="scientific">uncultured Quadrisphaera sp</name>
    <dbReference type="NCBI Taxonomy" id="904978"/>
    <lineage>
        <taxon>Bacteria</taxon>
        <taxon>Bacillati</taxon>
        <taxon>Actinomycetota</taxon>
        <taxon>Actinomycetes</taxon>
        <taxon>Kineosporiales</taxon>
        <taxon>Kineosporiaceae</taxon>
        <taxon>Quadrisphaera</taxon>
        <taxon>environmental samples</taxon>
    </lineage>
</organism>
<proteinExistence type="inferred from homology"/>
<evidence type="ECO:0000256" key="3">
    <source>
        <dbReference type="SAM" id="MobiDB-lite"/>
    </source>
</evidence>
<accession>A0A6J4NSG1</accession>
<evidence type="ECO:0000256" key="2">
    <source>
        <dbReference type="SAM" id="Coils"/>
    </source>
</evidence>
<dbReference type="PANTHER" id="PTHR37313:SF2">
    <property type="entry name" value="UPF0749 PROTEIN YLXX"/>
    <property type="match status" value="1"/>
</dbReference>
<dbReference type="InterPro" id="IPR010273">
    <property type="entry name" value="DUF881"/>
</dbReference>
<gene>
    <name evidence="4" type="ORF">AVDCRST_MAG35-638</name>
</gene>
<dbReference type="EMBL" id="CADCUY010000133">
    <property type="protein sequence ID" value="CAA9396019.1"/>
    <property type="molecule type" value="Genomic_DNA"/>
</dbReference>
<comment type="similarity">
    <text evidence="1">Belongs to the UPF0749 family.</text>
</comment>
<name>A0A6J4NSG1_9ACTN</name>
<dbReference type="PANTHER" id="PTHR37313">
    <property type="entry name" value="UPF0749 PROTEIN RV1825"/>
    <property type="match status" value="1"/>
</dbReference>
<dbReference type="AlphaFoldDB" id="A0A6J4NSG1"/>
<feature type="region of interest" description="Disordered" evidence="3">
    <location>
        <begin position="243"/>
        <end position="264"/>
    </location>
</feature>
<protein>
    <submittedName>
        <fullName evidence="4">Division initiation protein</fullName>
    </submittedName>
</protein>
<feature type="non-terminal residue" evidence="4">
    <location>
        <position position="1"/>
    </location>
</feature>